<comment type="caution">
    <text evidence="3">The sequence shown here is derived from an EMBL/GenBank/DDBJ whole genome shotgun (WGS) entry which is preliminary data.</text>
</comment>
<protein>
    <submittedName>
        <fullName evidence="3">VanZ family protein</fullName>
    </submittedName>
</protein>
<dbReference type="Pfam" id="PF04892">
    <property type="entry name" value="VanZ"/>
    <property type="match status" value="1"/>
</dbReference>
<feature type="transmembrane region" description="Helical" evidence="1">
    <location>
        <begin position="65"/>
        <end position="84"/>
    </location>
</feature>
<name>A0A520N3L7_9GAMM</name>
<feature type="transmembrane region" description="Helical" evidence="1">
    <location>
        <begin position="90"/>
        <end position="109"/>
    </location>
</feature>
<proteinExistence type="predicted"/>
<evidence type="ECO:0000256" key="1">
    <source>
        <dbReference type="SAM" id="Phobius"/>
    </source>
</evidence>
<dbReference type="PANTHER" id="PTHR28008:SF1">
    <property type="entry name" value="DOMAIN PROTEIN, PUTATIVE (AFU_ORTHOLOGUE AFUA_3G10980)-RELATED"/>
    <property type="match status" value="1"/>
</dbReference>
<keyword evidence="1" id="KW-0812">Transmembrane</keyword>
<sequence>MQNIPVVRLIFYFSLLVIFILSIVNANEIPKFKSLSFVSDKIVHFLIYFYLAYAGLLCKFAMRNYLIVLLIFTFGLFIEFIHFFHPYRLFEYLDLLANLIGVTIALLIFELKNNKSY</sequence>
<keyword evidence="1" id="KW-0472">Membrane</keyword>
<accession>A0A520N3L7</accession>
<gene>
    <name evidence="3" type="ORF">EVA97_03295</name>
</gene>
<feature type="domain" description="VanZ-like" evidence="2">
    <location>
        <begin position="36"/>
        <end position="111"/>
    </location>
</feature>
<dbReference type="InterPro" id="IPR006976">
    <property type="entry name" value="VanZ-like"/>
</dbReference>
<dbReference type="NCBIfam" id="NF037970">
    <property type="entry name" value="vanZ_1"/>
    <property type="match status" value="1"/>
</dbReference>
<evidence type="ECO:0000259" key="2">
    <source>
        <dbReference type="Pfam" id="PF04892"/>
    </source>
</evidence>
<keyword evidence="1" id="KW-1133">Transmembrane helix</keyword>
<dbReference type="AlphaFoldDB" id="A0A520N3L7"/>
<organism evidence="3 4">
    <name type="scientific">SAR86 cluster bacterium</name>
    <dbReference type="NCBI Taxonomy" id="2030880"/>
    <lineage>
        <taxon>Bacteria</taxon>
        <taxon>Pseudomonadati</taxon>
        <taxon>Pseudomonadota</taxon>
        <taxon>Gammaproteobacteria</taxon>
        <taxon>SAR86 cluster</taxon>
    </lineage>
</organism>
<dbReference type="Proteomes" id="UP000315283">
    <property type="component" value="Unassembled WGS sequence"/>
</dbReference>
<evidence type="ECO:0000313" key="4">
    <source>
        <dbReference type="Proteomes" id="UP000315283"/>
    </source>
</evidence>
<dbReference type="PANTHER" id="PTHR28008">
    <property type="entry name" value="DOMAIN PROTEIN, PUTATIVE (AFU_ORTHOLOGUE AFUA_3G10980)-RELATED"/>
    <property type="match status" value="1"/>
</dbReference>
<dbReference type="EMBL" id="SHBJ01000020">
    <property type="protein sequence ID" value="RZO28070.1"/>
    <property type="molecule type" value="Genomic_DNA"/>
</dbReference>
<reference evidence="3 4" key="1">
    <citation type="submission" date="2019-02" db="EMBL/GenBank/DDBJ databases">
        <title>Prokaryotic population dynamics and viral predation in marine succession experiment using metagenomics: the confinement effect.</title>
        <authorList>
            <person name="Haro-Moreno J.M."/>
            <person name="Rodriguez-Valera F."/>
            <person name="Lopez-Perez M."/>
        </authorList>
    </citation>
    <scope>NUCLEOTIDE SEQUENCE [LARGE SCALE GENOMIC DNA]</scope>
    <source>
        <strain evidence="3">MED-G164</strain>
    </source>
</reference>
<feature type="transmembrane region" description="Helical" evidence="1">
    <location>
        <begin position="42"/>
        <end position="58"/>
    </location>
</feature>
<evidence type="ECO:0000313" key="3">
    <source>
        <dbReference type="EMBL" id="RZO28070.1"/>
    </source>
</evidence>